<dbReference type="Proteomes" id="UP000000311">
    <property type="component" value="Unassembled WGS sequence"/>
</dbReference>
<proteinExistence type="predicted"/>
<evidence type="ECO:0000313" key="2">
    <source>
        <dbReference type="Proteomes" id="UP000000311"/>
    </source>
</evidence>
<evidence type="ECO:0000313" key="1">
    <source>
        <dbReference type="EMBL" id="EFN64604.1"/>
    </source>
</evidence>
<sequence>MDKHSSCEVPSATTGWDKYLTKSAAISLYTGLYTPSRAAVRTALCGIRVCSNEQHPCAPTTRSFPLSCLSASADTYTITASPLPLLPPPAVRCTSTTVVSDLHHVRPAPAPKRRRAPASPRYASVGRHEPRVLGLPVFIRS</sequence>
<protein>
    <submittedName>
        <fullName evidence="1">Uncharacterized protein</fullName>
    </submittedName>
</protein>
<dbReference type="AlphaFoldDB" id="E2APQ3"/>
<organism evidence="2">
    <name type="scientific">Camponotus floridanus</name>
    <name type="common">Florida carpenter ant</name>
    <dbReference type="NCBI Taxonomy" id="104421"/>
    <lineage>
        <taxon>Eukaryota</taxon>
        <taxon>Metazoa</taxon>
        <taxon>Ecdysozoa</taxon>
        <taxon>Arthropoda</taxon>
        <taxon>Hexapoda</taxon>
        <taxon>Insecta</taxon>
        <taxon>Pterygota</taxon>
        <taxon>Neoptera</taxon>
        <taxon>Endopterygota</taxon>
        <taxon>Hymenoptera</taxon>
        <taxon>Apocrita</taxon>
        <taxon>Aculeata</taxon>
        <taxon>Formicoidea</taxon>
        <taxon>Formicidae</taxon>
        <taxon>Formicinae</taxon>
        <taxon>Camponotus</taxon>
    </lineage>
</organism>
<dbReference type="InParanoid" id="E2APQ3"/>
<name>E2APQ3_CAMFO</name>
<dbReference type="EMBL" id="GL441572">
    <property type="protein sequence ID" value="EFN64604.1"/>
    <property type="molecule type" value="Genomic_DNA"/>
</dbReference>
<keyword evidence="2" id="KW-1185">Reference proteome</keyword>
<dbReference type="OMA" id="NEQHPCA"/>
<gene>
    <name evidence="1" type="ORF">EAG_13113</name>
</gene>
<reference evidence="1 2" key="1">
    <citation type="journal article" date="2010" name="Science">
        <title>Genomic comparison of the ants Camponotus floridanus and Harpegnathos saltator.</title>
        <authorList>
            <person name="Bonasio R."/>
            <person name="Zhang G."/>
            <person name="Ye C."/>
            <person name="Mutti N.S."/>
            <person name="Fang X."/>
            <person name="Qin N."/>
            <person name="Donahue G."/>
            <person name="Yang P."/>
            <person name="Li Q."/>
            <person name="Li C."/>
            <person name="Zhang P."/>
            <person name="Huang Z."/>
            <person name="Berger S.L."/>
            <person name="Reinberg D."/>
            <person name="Wang J."/>
            <person name="Liebig J."/>
        </authorList>
    </citation>
    <scope>NUCLEOTIDE SEQUENCE [LARGE SCALE GENOMIC DNA]</scope>
    <source>
        <strain evidence="2">C129</strain>
    </source>
</reference>
<accession>E2APQ3</accession>